<dbReference type="PANTHER" id="PTHR32305">
    <property type="match status" value="1"/>
</dbReference>
<dbReference type="EMBL" id="CP000094">
    <property type="protein sequence ID" value="ABA76191.1"/>
    <property type="molecule type" value="Genomic_DNA"/>
</dbReference>
<reference evidence="2 3" key="1">
    <citation type="journal article" date="2009" name="Genome Biol.">
        <title>Genomic and genetic analyses of diversity and plant interactions of Pseudomonas fluorescens.</title>
        <authorList>
            <person name="Silby M.W."/>
            <person name="Cerdeno-Tarraga A.M."/>
            <person name="Vernikos G.S."/>
            <person name="Giddens S.R."/>
            <person name="Jackson R.W."/>
            <person name="Preston G.M."/>
            <person name="Zhang X.X."/>
            <person name="Moon C.D."/>
            <person name="Gehrig S.M."/>
            <person name="Godfrey S.A."/>
            <person name="Knight C.G."/>
            <person name="Malone J.G."/>
            <person name="Robinson Z."/>
            <person name="Spiers A.J."/>
            <person name="Harris S."/>
            <person name="Challis G.L."/>
            <person name="Yaxley A.M."/>
            <person name="Harris D."/>
            <person name="Seeger K."/>
            <person name="Murphy L."/>
            <person name="Rutter S."/>
            <person name="Squares R."/>
            <person name="Quail M.A."/>
            <person name="Saunders E."/>
            <person name="Mavromatis K."/>
            <person name="Brettin T.S."/>
            <person name="Bentley S.D."/>
            <person name="Hothersall J."/>
            <person name="Stephens E."/>
            <person name="Thomas C.M."/>
            <person name="Parkhill J."/>
            <person name="Levy S.B."/>
            <person name="Rainey P.B."/>
            <person name="Thomson N.R."/>
        </authorList>
    </citation>
    <scope>NUCLEOTIDE SEQUENCE [LARGE SCALE GENOMIC DNA]</scope>
    <source>
        <strain evidence="2 3">Pf0-1</strain>
    </source>
</reference>
<evidence type="ECO:0000256" key="1">
    <source>
        <dbReference type="SAM" id="MobiDB-lite"/>
    </source>
</evidence>
<dbReference type="eggNOG" id="COG3209">
    <property type="taxonomic scope" value="Bacteria"/>
</dbReference>
<name>Q3K7R3_PSEPF</name>
<dbReference type="PANTHER" id="PTHR32305:SF15">
    <property type="entry name" value="PROTEIN RHSA-RELATED"/>
    <property type="match status" value="1"/>
</dbReference>
<gene>
    <name evidence="2" type="ordered locus">Pfl01_4454</name>
</gene>
<dbReference type="HOGENOM" id="CLU_010688_1_2_6"/>
<dbReference type="Gene3D" id="2.180.10.10">
    <property type="entry name" value="RHS repeat-associated core"/>
    <property type="match status" value="1"/>
</dbReference>
<dbReference type="NCBIfam" id="TIGR03696">
    <property type="entry name" value="Rhs_assc_core"/>
    <property type="match status" value="1"/>
</dbReference>
<evidence type="ECO:0000313" key="3">
    <source>
        <dbReference type="Proteomes" id="UP000002704"/>
    </source>
</evidence>
<sequence length="928" mass="103019">MNASVHWHTPTVAVNGPRGETYRHIDYLRRVAGEDVQALITRQQYDVAGRLVALRDPRLPTPNTTTVHRLDGVAIRTINVDGGENTVLQGVGGELLQNWDANRNHREMTYDPQLRLRAVTENGAANFETFHYLDASADPTHNLRGQMTALSDPSGTLALDSFGMHGQTLEETRTFKDGKTCTSRRVFSAVGALLQTTDAGGHLQQSTYDIAGQLVQVQLQLDGQAFQPVLKGADYNAAGQITEQRLGNDVTNRWCYRDTDGRLLRQYAQKASGQAIQDFGYGYDRVGNTTRIVDHTYTPTYFRNQRVDGQRTFDHDTTYQLIRATGYSDAPPRDNPGRPQPTDPRDRRNYVETYEYDEGKNLTLLTHVRDGSAHTFEMCIDPGSNRGVRWKPGDPAPDFRALFDRAGNQLALQRGQPMQWNSRNQLESLTLVEHASGPPDRELYQYSQGARVYKRLETHTRKVSHVEQVHYVGNLEIRSKSSGEELHRITVATGVGEVTCLHWVAGKPPGIDADQMRYSLTDHLGSSVTELDQNARLISQEGYFAFGATAWMVADKLVEADYKFIRYSGKEMERSGLYHYGVRYYAPWLGRWVSTDPTGDEDGPNRYAFVGNSPLRYVDPAGGTRAEATIMLYNSFVSQVSGNAEYTLHRLHNIIKQKGFTLSLMANVAVEGLKGAIGYEAGLIGGGQIDMVMPGFPTTTPYTTPGGVIGGNIGGDVSGAIADVPLRKMPFHIGPLIPQTSKLSVAAIDSDLGITGAVKEIRNWSDFKDEVVHPALNSVINPYFLMSRVMGSWISIIPAALELFARAIEVEDIKNRLDPVKIQKIEDMLNGWQTALQERSTWVENAFDALGSDVLYPADVLPNVNMTTSKDTLAPISRAGLRQQTRAVMADIAHAKRGLAYYKEMGTTDNQYLLSQAHVKSPSRNRTT</sequence>
<accession>Q3K7R3</accession>
<organism evidence="2 3">
    <name type="scientific">Pseudomonas fluorescens (strain Pf0-1)</name>
    <dbReference type="NCBI Taxonomy" id="205922"/>
    <lineage>
        <taxon>Bacteria</taxon>
        <taxon>Pseudomonadati</taxon>
        <taxon>Pseudomonadota</taxon>
        <taxon>Gammaproteobacteria</taxon>
        <taxon>Pseudomonadales</taxon>
        <taxon>Pseudomonadaceae</taxon>
        <taxon>Pseudomonas</taxon>
    </lineage>
</organism>
<feature type="region of interest" description="Disordered" evidence="1">
    <location>
        <begin position="324"/>
        <end position="348"/>
    </location>
</feature>
<dbReference type="InterPro" id="IPR022385">
    <property type="entry name" value="Rhs_assc_core"/>
</dbReference>
<dbReference type="InterPro" id="IPR050708">
    <property type="entry name" value="T6SS_VgrG/RHS"/>
</dbReference>
<dbReference type="KEGG" id="pfo:Pfl01_4454"/>
<evidence type="ECO:0000313" key="2">
    <source>
        <dbReference type="EMBL" id="ABA76191.1"/>
    </source>
</evidence>
<dbReference type="RefSeq" id="WP_011335681.1">
    <property type="nucleotide sequence ID" value="NC_007492.2"/>
</dbReference>
<proteinExistence type="predicted"/>
<dbReference type="AlphaFoldDB" id="Q3K7R3"/>
<dbReference type="Proteomes" id="UP000002704">
    <property type="component" value="Chromosome"/>
</dbReference>
<protein>
    <submittedName>
        <fullName evidence="2">Putative insecticidal toxin</fullName>
    </submittedName>
</protein>